<dbReference type="OrthoDB" id="267364at2"/>
<dbReference type="AlphaFoldDB" id="A0A1G9NXB5"/>
<gene>
    <name evidence="2" type="ORF">SAMN05421813_103202</name>
</gene>
<keyword evidence="3" id="KW-1185">Reference proteome</keyword>
<dbReference type="Proteomes" id="UP000199226">
    <property type="component" value="Unassembled WGS sequence"/>
</dbReference>
<accession>A0A1G9NXB5</accession>
<sequence>MPADAAPVIARWIDYFKCEFKVSRNRSTKHGDYRHPFKDAGHRISVNYNLNPYAFLITTVHEFAHLLTWNEHKRKAKPHGQEWKDNFKKMMRPFFEQSIFPPDIRHAILKYLENPAASSCTDLNLFRILKQYDKKPEGIICVEKLEINTLFSIKGGRVFRKESLVRKRYRCVEIKTGAIYLFPPLAEVSIVGES</sequence>
<feature type="domain" description="SprT-like" evidence="1">
    <location>
        <begin position="18"/>
        <end position="94"/>
    </location>
</feature>
<evidence type="ECO:0000313" key="2">
    <source>
        <dbReference type="EMBL" id="SDL90667.1"/>
    </source>
</evidence>
<protein>
    <recommendedName>
        <fullName evidence="1">SprT-like domain-containing protein</fullName>
    </recommendedName>
</protein>
<evidence type="ECO:0000259" key="1">
    <source>
        <dbReference type="Pfam" id="PF10263"/>
    </source>
</evidence>
<organism evidence="2 3">
    <name type="scientific">Daejeonella rubra</name>
    <dbReference type="NCBI Taxonomy" id="990371"/>
    <lineage>
        <taxon>Bacteria</taxon>
        <taxon>Pseudomonadati</taxon>
        <taxon>Bacteroidota</taxon>
        <taxon>Sphingobacteriia</taxon>
        <taxon>Sphingobacteriales</taxon>
        <taxon>Sphingobacteriaceae</taxon>
        <taxon>Daejeonella</taxon>
    </lineage>
</organism>
<name>A0A1G9NXB5_9SPHI</name>
<evidence type="ECO:0000313" key="3">
    <source>
        <dbReference type="Proteomes" id="UP000199226"/>
    </source>
</evidence>
<dbReference type="GO" id="GO:0006950">
    <property type="term" value="P:response to stress"/>
    <property type="evidence" value="ECO:0007669"/>
    <property type="project" value="UniProtKB-ARBA"/>
</dbReference>
<dbReference type="InterPro" id="IPR006640">
    <property type="entry name" value="SprT-like_domain"/>
</dbReference>
<proteinExistence type="predicted"/>
<reference evidence="3" key="1">
    <citation type="submission" date="2016-10" db="EMBL/GenBank/DDBJ databases">
        <authorList>
            <person name="Varghese N."/>
            <person name="Submissions S."/>
        </authorList>
    </citation>
    <scope>NUCLEOTIDE SEQUENCE [LARGE SCALE GENOMIC DNA]</scope>
    <source>
        <strain evidence="3">DSM 24536</strain>
    </source>
</reference>
<dbReference type="Pfam" id="PF10263">
    <property type="entry name" value="SprT-like"/>
    <property type="match status" value="1"/>
</dbReference>
<dbReference type="STRING" id="990371.SAMN05421813_103202"/>
<dbReference type="EMBL" id="FNHH01000003">
    <property type="protein sequence ID" value="SDL90667.1"/>
    <property type="molecule type" value="Genomic_DNA"/>
</dbReference>